<dbReference type="Proteomes" id="UP000075882">
    <property type="component" value="Unassembled WGS sequence"/>
</dbReference>
<evidence type="ECO:0000313" key="1">
    <source>
        <dbReference type="EnsemblMetazoa" id="ACOM027239-PA.1"/>
    </source>
</evidence>
<accession>A0A8W7P848</accession>
<proteinExistence type="predicted"/>
<reference evidence="1" key="1">
    <citation type="submission" date="2022-08" db="UniProtKB">
        <authorList>
            <consortium name="EnsemblMetazoa"/>
        </authorList>
    </citation>
    <scope>IDENTIFICATION</scope>
</reference>
<dbReference type="EnsemblMetazoa" id="ACOM027239-RA">
    <property type="protein sequence ID" value="ACOM027239-PA.1"/>
    <property type="gene ID" value="ACOM027239"/>
</dbReference>
<protein>
    <submittedName>
        <fullName evidence="1">Uncharacterized protein</fullName>
    </submittedName>
</protein>
<dbReference type="AlphaFoldDB" id="A0A8W7P848"/>
<name>A0A8W7P848_ANOCL</name>
<sequence length="111" mass="12504">MNGNKGCVSFQPSVIGRRDALRVQREVYKKMKTFHNGTVTRNEPGRSNVNAFHFNFTYIEALAAVTYSVCAGRAETWRTVAQCKHGGNFDDRTRQTGGSRWCFTPTITPQV</sequence>
<organism evidence="1">
    <name type="scientific">Anopheles coluzzii</name>
    <name type="common">African malaria mosquito</name>
    <dbReference type="NCBI Taxonomy" id="1518534"/>
    <lineage>
        <taxon>Eukaryota</taxon>
        <taxon>Metazoa</taxon>
        <taxon>Ecdysozoa</taxon>
        <taxon>Arthropoda</taxon>
        <taxon>Hexapoda</taxon>
        <taxon>Insecta</taxon>
        <taxon>Pterygota</taxon>
        <taxon>Neoptera</taxon>
        <taxon>Endopterygota</taxon>
        <taxon>Diptera</taxon>
        <taxon>Nematocera</taxon>
        <taxon>Culicoidea</taxon>
        <taxon>Culicidae</taxon>
        <taxon>Anophelinae</taxon>
        <taxon>Anopheles</taxon>
    </lineage>
</organism>